<evidence type="ECO:0000313" key="11">
    <source>
        <dbReference type="EMBL" id="JAS18528.1"/>
    </source>
</evidence>
<feature type="transmembrane region" description="Helical" evidence="9">
    <location>
        <begin position="730"/>
        <end position="751"/>
    </location>
</feature>
<feature type="transmembrane region" description="Helical" evidence="9">
    <location>
        <begin position="301"/>
        <end position="326"/>
    </location>
</feature>
<feature type="transmembrane region" description="Helical" evidence="9">
    <location>
        <begin position="763"/>
        <end position="782"/>
    </location>
</feature>
<dbReference type="Gene3D" id="1.20.1640.10">
    <property type="entry name" value="Multidrug efflux transporter AcrB transmembrane domain"/>
    <property type="match status" value="2"/>
</dbReference>
<evidence type="ECO:0000259" key="10">
    <source>
        <dbReference type="PROSITE" id="PS50156"/>
    </source>
</evidence>
<feature type="domain" description="SSD" evidence="10">
    <location>
        <begin position="270"/>
        <end position="428"/>
    </location>
</feature>
<organism evidence="11">
    <name type="scientific">Clastoptera arizonana</name>
    <name type="common">Arizona spittle bug</name>
    <dbReference type="NCBI Taxonomy" id="38151"/>
    <lineage>
        <taxon>Eukaryota</taxon>
        <taxon>Metazoa</taxon>
        <taxon>Ecdysozoa</taxon>
        <taxon>Arthropoda</taxon>
        <taxon>Hexapoda</taxon>
        <taxon>Insecta</taxon>
        <taxon>Pterygota</taxon>
        <taxon>Neoptera</taxon>
        <taxon>Paraneoptera</taxon>
        <taxon>Hemiptera</taxon>
        <taxon>Auchenorrhyncha</taxon>
        <taxon>Cercopoidea</taxon>
        <taxon>Clastopteridae</taxon>
        <taxon>Clastoptera</taxon>
    </lineage>
</organism>
<keyword evidence="4 9" id="KW-0812">Transmembrane</keyword>
<evidence type="ECO:0000256" key="2">
    <source>
        <dbReference type="ARBA" id="ARBA00005585"/>
    </source>
</evidence>
<feature type="region of interest" description="Disordered" evidence="8">
    <location>
        <begin position="923"/>
        <end position="1031"/>
    </location>
</feature>
<feature type="transmembrane region" description="Helical" evidence="9">
    <location>
        <begin position="271"/>
        <end position="295"/>
    </location>
</feature>
<feature type="compositionally biased region" description="Basic and acidic residues" evidence="8">
    <location>
        <begin position="959"/>
        <end position="970"/>
    </location>
</feature>
<protein>
    <recommendedName>
        <fullName evidence="10">SSD domain-containing protein</fullName>
    </recommendedName>
</protein>
<dbReference type="Pfam" id="PF02460">
    <property type="entry name" value="Patched"/>
    <property type="match status" value="1"/>
</dbReference>
<accession>A0A1B6CYR1</accession>
<dbReference type="PANTHER" id="PTHR10796:SF92">
    <property type="entry name" value="PATCHED-RELATED, ISOFORM A"/>
    <property type="match status" value="1"/>
</dbReference>
<sequence length="1031" mass="116906">MGCGVTIVDDVLTRSFYKLGLVVGRSPGYFLIVPLLLTALCITGYQRIHYEMDPEYLFSPERGPGKTERNIVEHYFKMNYSSRFNPTRITRPGRFGRVIVLPKEGDNMLSVEVWKELRILDGIIQNASIVHGEDNVRYTYNDICARWVDSCFENDILNIDYIMDEVVNKTLNLTFPIMFNPVTWDAHTFPVYFGGTVVSNEGTIISVPSLQLAYFVTADTKLQDERGARWEEAFLDAVGKAEDSGLFKYISTSRFASRTLDIELEKNTQSVVPYFGSTFIIMAVFSTVTCMMSDWVRSKPILGLLGNISAAMGTISGFGLAIYCGIDFIGINLVSPLLMCSIGIDDTFVMLAAWRRSSVTTSVPERMAHMLSDAAVSITITSVTDMVSLLIGMLSPFPSIRIFCIYSSFAVAFIFVWHLTFFAACVAIAGYAEQENRHSITFLKVKPVSLSDSKSWFYRVLCSGGINSKDPDNPRDNPDNCMMVFFRDTLAWFLNKWPVKAIIIVVFAAYLGGACYGITNIQEGLQRRKLSRADSYSIVFYDREDFYFREFPYRMQVILSGPLNYSDPMVQQDVENLTRTFESSEYISSPLYTESWLRSFVSYVKRNEEYLNVSIDTEEDFIKTLNELWLFKPNPFSLDVKFSDDKKQIIASRFMIQAVNISDGNMEKDMVKELRRICDASNLNVSVFHPYFVYFDQFELVRPTSIQSMVVGAIIMMIISFIFIPNILCSLWVAFCIVSIETGVVGYMALWDVNLDSISMINLIMCIGFSVDFTAHICYAYMSSKKDLTEDRVSECLYSLGLPIFQGAVSTILGVSALILADSYIFLVFFKMIFLVIFFGALHGMFLLPVLLSLFGPGSCTPRPKYKNSEVEKSFPHPYCIPHPSLHPAQFNPNGKHFGVPLHGLVENPRIVMSTYDGDTRGKFIVEGDKDQGLGTSEDSSVSSSSKSQRKKQQEEDDERQRRRYYEGWRKSSVPNAHPNRSPTTYHNGGYMSDEDSRPWRGHPASNQGRSRAQHYSPRHNRSYVGEVRFP</sequence>
<dbReference type="AlphaFoldDB" id="A0A1B6CYR1"/>
<feature type="transmembrane region" description="Helical" evidence="9">
    <location>
        <begin position="374"/>
        <end position="397"/>
    </location>
</feature>
<gene>
    <name evidence="11" type="ORF">g.15771</name>
</gene>
<dbReference type="PANTHER" id="PTHR10796">
    <property type="entry name" value="PATCHED-RELATED"/>
    <property type="match status" value="1"/>
</dbReference>
<feature type="compositionally biased region" description="Polar residues" evidence="8">
    <location>
        <begin position="973"/>
        <end position="987"/>
    </location>
</feature>
<evidence type="ECO:0000256" key="3">
    <source>
        <dbReference type="ARBA" id="ARBA00022475"/>
    </source>
</evidence>
<comment type="subcellular location">
    <subcellularLocation>
        <location evidence="1">Cell membrane</location>
        <topology evidence="1">Multi-pass membrane protein</topology>
    </subcellularLocation>
</comment>
<dbReference type="PROSITE" id="PS50156">
    <property type="entry name" value="SSD"/>
    <property type="match status" value="1"/>
</dbReference>
<dbReference type="EMBL" id="GEDC01018770">
    <property type="protein sequence ID" value="JAS18528.1"/>
    <property type="molecule type" value="Transcribed_RNA"/>
</dbReference>
<keyword evidence="7" id="KW-0325">Glycoprotein</keyword>
<feature type="transmembrane region" description="Helical" evidence="9">
    <location>
        <begin position="409"/>
        <end position="432"/>
    </location>
</feature>
<evidence type="ECO:0000256" key="4">
    <source>
        <dbReference type="ARBA" id="ARBA00022692"/>
    </source>
</evidence>
<evidence type="ECO:0000256" key="6">
    <source>
        <dbReference type="ARBA" id="ARBA00023136"/>
    </source>
</evidence>
<feature type="transmembrane region" description="Helical" evidence="9">
    <location>
        <begin position="706"/>
        <end position="724"/>
    </location>
</feature>
<dbReference type="InterPro" id="IPR051697">
    <property type="entry name" value="Patched_domain-protein"/>
</dbReference>
<feature type="transmembrane region" description="Helical" evidence="9">
    <location>
        <begin position="333"/>
        <end position="354"/>
    </location>
</feature>
<feature type="transmembrane region" description="Helical" evidence="9">
    <location>
        <begin position="28"/>
        <end position="45"/>
    </location>
</feature>
<dbReference type="InterPro" id="IPR000731">
    <property type="entry name" value="SSD"/>
</dbReference>
<evidence type="ECO:0000256" key="1">
    <source>
        <dbReference type="ARBA" id="ARBA00004651"/>
    </source>
</evidence>
<feature type="compositionally biased region" description="Low complexity" evidence="8">
    <location>
        <begin position="937"/>
        <end position="947"/>
    </location>
</feature>
<reference evidence="11" key="1">
    <citation type="submission" date="2015-12" db="EMBL/GenBank/DDBJ databases">
        <title>De novo transcriptome assembly of four potential Pierce s Disease insect vectors from Arizona vineyards.</title>
        <authorList>
            <person name="Tassone E.E."/>
        </authorList>
    </citation>
    <scope>NUCLEOTIDE SEQUENCE</scope>
</reference>
<dbReference type="GO" id="GO:0005886">
    <property type="term" value="C:plasma membrane"/>
    <property type="evidence" value="ECO:0007669"/>
    <property type="project" value="UniProtKB-SubCell"/>
</dbReference>
<feature type="transmembrane region" description="Helical" evidence="9">
    <location>
        <begin position="802"/>
        <end position="821"/>
    </location>
</feature>
<dbReference type="InterPro" id="IPR003392">
    <property type="entry name" value="PTHD_SSD"/>
</dbReference>
<comment type="similarity">
    <text evidence="2">Belongs to the patched family.</text>
</comment>
<proteinExistence type="inferred from homology"/>
<evidence type="ECO:0000256" key="5">
    <source>
        <dbReference type="ARBA" id="ARBA00022989"/>
    </source>
</evidence>
<keyword evidence="6 9" id="KW-0472">Membrane</keyword>
<evidence type="ECO:0000256" key="9">
    <source>
        <dbReference type="SAM" id="Phobius"/>
    </source>
</evidence>
<feature type="transmembrane region" description="Helical" evidence="9">
    <location>
        <begin position="497"/>
        <end position="519"/>
    </location>
</feature>
<dbReference type="FunFam" id="1.20.1640.10:FF:000013">
    <property type="entry name" value="PaTched Related family"/>
    <property type="match status" value="1"/>
</dbReference>
<dbReference type="SUPFAM" id="SSF82866">
    <property type="entry name" value="Multidrug efflux transporter AcrB transmembrane domain"/>
    <property type="match status" value="2"/>
</dbReference>
<dbReference type="GO" id="GO:0030659">
    <property type="term" value="C:cytoplasmic vesicle membrane"/>
    <property type="evidence" value="ECO:0007669"/>
    <property type="project" value="TreeGrafter"/>
</dbReference>
<keyword evidence="3" id="KW-1003">Cell membrane</keyword>
<keyword evidence="5 9" id="KW-1133">Transmembrane helix</keyword>
<evidence type="ECO:0000256" key="7">
    <source>
        <dbReference type="ARBA" id="ARBA00023180"/>
    </source>
</evidence>
<name>A0A1B6CYR1_9HEMI</name>
<feature type="compositionally biased region" description="Basic and acidic residues" evidence="8">
    <location>
        <begin position="923"/>
        <end position="932"/>
    </location>
</feature>
<evidence type="ECO:0000256" key="8">
    <source>
        <dbReference type="SAM" id="MobiDB-lite"/>
    </source>
</evidence>
<feature type="transmembrane region" description="Helical" evidence="9">
    <location>
        <begin position="833"/>
        <end position="855"/>
    </location>
</feature>